<keyword evidence="5" id="KW-1185">Reference proteome</keyword>
<accession>A0ABZ2RSV3</accession>
<sequence>MLIKEFIKNLQSDIDLSKAEPWDPVGFSIPLRGLKKLKNVLVCLDITQKVVDEAITKNVNLIISHHPFIFYGKDKDFELTPYKQKLYEQLKKYKINTFSFHTAFDKSNFFSAKGIAQMLGFKPTNEDQQLSEFALKCDFKKQAIGNIFNLLRMNGIKNLQTNIIDTQKQVSNAIIFPGSGYFGELIKLKNETDFFITSDAKWSDLVAYSEEKVSVINVSHSLEKGFIYSMQKICEKYLDKNNLYIVWPEDLIWNID</sequence>
<evidence type="ECO:0000256" key="1">
    <source>
        <dbReference type="ARBA" id="ARBA00006964"/>
    </source>
</evidence>
<dbReference type="PANTHER" id="PTHR13799">
    <property type="entry name" value="NGG1 INTERACTING FACTOR 3"/>
    <property type="match status" value="1"/>
</dbReference>
<gene>
    <name evidence="4" type="ORF">WG616_01270</name>
</gene>
<evidence type="ECO:0000256" key="2">
    <source>
        <dbReference type="ARBA" id="ARBA00022112"/>
    </source>
</evidence>
<dbReference type="PANTHER" id="PTHR13799:SF14">
    <property type="entry name" value="GTP CYCLOHYDROLASE 1 TYPE 2 HOMOLOG"/>
    <property type="match status" value="1"/>
</dbReference>
<proteinExistence type="inferred from homology"/>
<comment type="similarity">
    <text evidence="1">Belongs to the GTP cyclohydrolase I type 2/NIF3 family.</text>
</comment>
<dbReference type="Pfam" id="PF01784">
    <property type="entry name" value="DUF34_NIF3"/>
    <property type="match status" value="1"/>
</dbReference>
<dbReference type="Proteomes" id="UP001460679">
    <property type="component" value="Chromosome"/>
</dbReference>
<organism evidence="4 5">
    <name type="scientific">[Mycoplasma] gypis</name>
    <dbReference type="NCBI Taxonomy" id="92404"/>
    <lineage>
        <taxon>Bacteria</taxon>
        <taxon>Bacillati</taxon>
        <taxon>Mycoplasmatota</taxon>
        <taxon>Mycoplasmoidales</taxon>
        <taxon>Metamycoplasmataceae</taxon>
        <taxon>Metamycoplasma</taxon>
    </lineage>
</organism>
<dbReference type="EMBL" id="CP148066">
    <property type="protein sequence ID" value="WXL28730.1"/>
    <property type="molecule type" value="Genomic_DNA"/>
</dbReference>
<evidence type="ECO:0000256" key="3">
    <source>
        <dbReference type="ARBA" id="ARBA00022723"/>
    </source>
</evidence>
<dbReference type="InterPro" id="IPR002678">
    <property type="entry name" value="DUF34/NIF3"/>
</dbReference>
<reference evidence="4" key="1">
    <citation type="submission" date="2024-03" db="EMBL/GenBank/DDBJ databases">
        <title>Complete genome sequence of Mycoplasma gypis type strain B1/T1.</title>
        <authorList>
            <person name="Spergser J."/>
        </authorList>
    </citation>
    <scope>NUCLEOTIDE SEQUENCE [LARGE SCALE GENOMIC DNA]</scope>
    <source>
        <strain evidence="4">B1/T1</strain>
    </source>
</reference>
<keyword evidence="3" id="KW-0479">Metal-binding</keyword>
<protein>
    <recommendedName>
        <fullName evidence="2">GTP cyclohydrolase 1 type 2 homolog</fullName>
    </recommendedName>
</protein>
<dbReference type="RefSeq" id="WP_308699419.1">
    <property type="nucleotide sequence ID" value="NZ_CP148066.1"/>
</dbReference>
<dbReference type="SUPFAM" id="SSF102705">
    <property type="entry name" value="NIF3 (NGG1p interacting factor 3)-like"/>
    <property type="match status" value="1"/>
</dbReference>
<dbReference type="InterPro" id="IPR036069">
    <property type="entry name" value="DUF34/NIF3_sf"/>
</dbReference>
<evidence type="ECO:0000313" key="5">
    <source>
        <dbReference type="Proteomes" id="UP001460679"/>
    </source>
</evidence>
<name>A0ABZ2RSV3_9BACT</name>
<evidence type="ECO:0000313" key="4">
    <source>
        <dbReference type="EMBL" id="WXL28730.1"/>
    </source>
</evidence>
<dbReference type="Gene3D" id="3.40.1390.30">
    <property type="entry name" value="NIF3 (NGG1p interacting factor 3)-like"/>
    <property type="match status" value="1"/>
</dbReference>